<feature type="non-terminal residue" evidence="1">
    <location>
        <position position="1"/>
    </location>
</feature>
<proteinExistence type="predicted"/>
<protein>
    <recommendedName>
        <fullName evidence="2">GHMP kinase N-terminal domain-containing protein</fullName>
    </recommendedName>
</protein>
<organism evidence="1">
    <name type="scientific">marine sediment metagenome</name>
    <dbReference type="NCBI Taxonomy" id="412755"/>
    <lineage>
        <taxon>unclassified sequences</taxon>
        <taxon>metagenomes</taxon>
        <taxon>ecological metagenomes</taxon>
    </lineage>
</organism>
<dbReference type="EMBL" id="LAZR01052656">
    <property type="protein sequence ID" value="KKK82475.1"/>
    <property type="molecule type" value="Genomic_DNA"/>
</dbReference>
<sequence>VEISHQSDLLAKKGLGTSSAFAVGLLN</sequence>
<dbReference type="AlphaFoldDB" id="A0A0F8Z922"/>
<evidence type="ECO:0008006" key="2">
    <source>
        <dbReference type="Google" id="ProtNLM"/>
    </source>
</evidence>
<reference evidence="1" key="1">
    <citation type="journal article" date="2015" name="Nature">
        <title>Complex archaea that bridge the gap between prokaryotes and eukaryotes.</title>
        <authorList>
            <person name="Spang A."/>
            <person name="Saw J.H."/>
            <person name="Jorgensen S.L."/>
            <person name="Zaremba-Niedzwiedzka K."/>
            <person name="Martijn J."/>
            <person name="Lind A.E."/>
            <person name="van Eijk R."/>
            <person name="Schleper C."/>
            <person name="Guy L."/>
            <person name="Ettema T.J."/>
        </authorList>
    </citation>
    <scope>NUCLEOTIDE SEQUENCE</scope>
</reference>
<evidence type="ECO:0000313" key="1">
    <source>
        <dbReference type="EMBL" id="KKK82475.1"/>
    </source>
</evidence>
<accession>A0A0F8Z922</accession>
<name>A0A0F8Z922_9ZZZZ</name>
<comment type="caution">
    <text evidence="1">The sequence shown here is derived from an EMBL/GenBank/DDBJ whole genome shotgun (WGS) entry which is preliminary data.</text>
</comment>
<gene>
    <name evidence="1" type="ORF">LCGC14_2803040</name>
</gene>